<name>A0A0P1G8P3_THAGE</name>
<accession>A0A0P1G8P3</accession>
<organism evidence="1 2">
    <name type="scientific">Thalassovita gelatinovora</name>
    <name type="common">Thalassobius gelatinovorus</name>
    <dbReference type="NCBI Taxonomy" id="53501"/>
    <lineage>
        <taxon>Bacteria</taxon>
        <taxon>Pseudomonadati</taxon>
        <taxon>Pseudomonadota</taxon>
        <taxon>Alphaproteobacteria</taxon>
        <taxon>Rhodobacterales</taxon>
        <taxon>Roseobacteraceae</taxon>
        <taxon>Thalassovita</taxon>
    </lineage>
</organism>
<evidence type="ECO:0000313" key="2">
    <source>
        <dbReference type="Proteomes" id="UP000051587"/>
    </source>
</evidence>
<dbReference type="EMBL" id="CYSA01000028">
    <property type="protein sequence ID" value="CUH68377.1"/>
    <property type="molecule type" value="Genomic_DNA"/>
</dbReference>
<sequence>MENSVYMDYLWVAYSFGPFNDRKHIGYNGPQAGGLV</sequence>
<proteinExistence type="predicted"/>
<dbReference type="AlphaFoldDB" id="A0A0P1G8P3"/>
<gene>
    <name evidence="1" type="ORF">TG4357_03528</name>
</gene>
<dbReference type="Proteomes" id="UP000051587">
    <property type="component" value="Unassembled WGS sequence"/>
</dbReference>
<reference evidence="1 2" key="1">
    <citation type="submission" date="2015-09" db="EMBL/GenBank/DDBJ databases">
        <authorList>
            <consortium name="Swine Surveillance"/>
        </authorList>
    </citation>
    <scope>NUCLEOTIDE SEQUENCE [LARGE SCALE GENOMIC DNA]</scope>
    <source>
        <strain evidence="1 2">CECT 4357</strain>
    </source>
</reference>
<protein>
    <submittedName>
        <fullName evidence="1">Uncharacterized protein</fullName>
    </submittedName>
</protein>
<evidence type="ECO:0000313" key="1">
    <source>
        <dbReference type="EMBL" id="CUH68377.1"/>
    </source>
</evidence>
<keyword evidence="2" id="KW-1185">Reference proteome</keyword>